<protein>
    <submittedName>
        <fullName evidence="1">Uncharacterized protein</fullName>
    </submittedName>
</protein>
<dbReference type="HOGENOM" id="CLU_3404977_0_0_6"/>
<dbReference type="KEGG" id="psyr:N018_09855"/>
<dbReference type="AlphaFoldDB" id="W0N3B7"/>
<gene>
    <name evidence="1" type="ORF">N018_09855</name>
</gene>
<evidence type="ECO:0000313" key="2">
    <source>
        <dbReference type="Proteomes" id="UP000019089"/>
    </source>
</evidence>
<sequence length="30" mass="3083">MDNGVASAPCTGIGSNDAFFLDGLFMKCSL</sequence>
<accession>W0N3B7</accession>
<organism evidence="1 2">
    <name type="scientific">Pseudomonas syringae CC1557</name>
    <dbReference type="NCBI Taxonomy" id="1357279"/>
    <lineage>
        <taxon>Bacteria</taxon>
        <taxon>Pseudomonadati</taxon>
        <taxon>Pseudomonadota</taxon>
        <taxon>Gammaproteobacteria</taxon>
        <taxon>Pseudomonadales</taxon>
        <taxon>Pseudomonadaceae</taxon>
        <taxon>Pseudomonas</taxon>
        <taxon>Pseudomonas syringae</taxon>
    </lineage>
</organism>
<dbReference type="Proteomes" id="UP000019089">
    <property type="component" value="Chromosome"/>
</dbReference>
<reference evidence="1 2" key="1">
    <citation type="submission" date="2013-12" db="EMBL/GenBank/DDBJ databases">
        <title>Interactions Between Genome Architecture and Virulence Genes in Pseudomonas syringae, strain CC1557 as a model.</title>
        <authorList>
            <person name="Baltrus D."/>
            <person name="Hockett K."/>
            <person name="Karlsrud E."/>
            <person name="Dougherty K."/>
            <person name="Nishimura M."/>
        </authorList>
    </citation>
    <scope>NUCLEOTIDE SEQUENCE [LARGE SCALE GENOMIC DNA]</scope>
    <source>
        <strain evidence="1 2">CC1557</strain>
    </source>
</reference>
<proteinExistence type="predicted"/>
<evidence type="ECO:0000313" key="1">
    <source>
        <dbReference type="EMBL" id="AHG43541.1"/>
    </source>
</evidence>
<dbReference type="EMBL" id="CP007014">
    <property type="protein sequence ID" value="AHG43541.1"/>
    <property type="molecule type" value="Genomic_DNA"/>
</dbReference>
<dbReference type="STRING" id="1357279.N018_09855"/>
<name>W0N3B7_PSESX</name>